<dbReference type="SUPFAM" id="SSF56091">
    <property type="entry name" value="DNA ligase/mRNA capping enzyme, catalytic domain"/>
    <property type="match status" value="1"/>
</dbReference>
<proteinExistence type="inferred from homology"/>
<dbReference type="PANTHER" id="PTHR42705:SF2">
    <property type="entry name" value="BIFUNCTIONAL NON-HOMOLOGOUS END JOINING PROTEIN LIGD"/>
    <property type="match status" value="1"/>
</dbReference>
<keyword evidence="5" id="KW-1185">Reference proteome</keyword>
<dbReference type="Pfam" id="PF21686">
    <property type="entry name" value="LigD_Prim-Pol"/>
    <property type="match status" value="1"/>
</dbReference>
<dbReference type="InterPro" id="IPR014143">
    <property type="entry name" value="NHEJ_ligase_prk"/>
</dbReference>
<dbReference type="Gene3D" id="3.90.920.10">
    <property type="entry name" value="DNA primase, PRIM domain"/>
    <property type="match status" value="1"/>
</dbReference>
<dbReference type="Pfam" id="PF01068">
    <property type="entry name" value="DNA_ligase_A_M"/>
    <property type="match status" value="1"/>
</dbReference>
<dbReference type="Gene3D" id="3.30.470.30">
    <property type="entry name" value="DNA ligase/mRNA capping enzyme"/>
    <property type="match status" value="1"/>
</dbReference>
<dbReference type="GO" id="GO:0003910">
    <property type="term" value="F:DNA ligase (ATP) activity"/>
    <property type="evidence" value="ECO:0007669"/>
    <property type="project" value="UniProtKB-EC"/>
</dbReference>
<evidence type="ECO:0000256" key="1">
    <source>
        <dbReference type="ARBA" id="ARBA00049981"/>
    </source>
</evidence>
<dbReference type="InterPro" id="IPR052171">
    <property type="entry name" value="NHEJ_LigD"/>
</dbReference>
<evidence type="ECO:0000259" key="3">
    <source>
        <dbReference type="PROSITE" id="PS50160"/>
    </source>
</evidence>
<dbReference type="InterPro" id="IPR014145">
    <property type="entry name" value="LigD_pol_dom"/>
</dbReference>
<dbReference type="RefSeq" id="WP_270896560.1">
    <property type="nucleotide sequence ID" value="NZ_JBHSPF010000039.1"/>
</dbReference>
<dbReference type="Proteomes" id="UP001596143">
    <property type="component" value="Unassembled WGS sequence"/>
</dbReference>
<dbReference type="InterPro" id="IPR016059">
    <property type="entry name" value="DNA_ligase_ATP-dep_CS"/>
</dbReference>
<evidence type="ECO:0000313" key="4">
    <source>
        <dbReference type="EMBL" id="MFC5628920.1"/>
    </source>
</evidence>
<accession>A0ABW0U630</accession>
<dbReference type="NCBIfam" id="TIGR02778">
    <property type="entry name" value="ligD_pol"/>
    <property type="match status" value="1"/>
</dbReference>
<comment type="caution">
    <text evidence="4">The sequence shown here is derived from an EMBL/GenBank/DDBJ whole genome shotgun (WGS) entry which is preliminary data.</text>
</comment>
<comment type="similarity">
    <text evidence="2">In the N-terminal section; belongs to the LigD polymerase family.</text>
</comment>
<feature type="domain" description="ATP-dependent DNA ligase family profile" evidence="3">
    <location>
        <begin position="103"/>
        <end position="232"/>
    </location>
</feature>
<dbReference type="EMBL" id="JBHSPF010000039">
    <property type="protein sequence ID" value="MFC5628920.1"/>
    <property type="molecule type" value="Genomic_DNA"/>
</dbReference>
<comment type="similarity">
    <text evidence="1">In the C-terminal section; belongs to the ATP-dependent DNA ligase family.</text>
</comment>
<keyword evidence="4" id="KW-0436">Ligase</keyword>
<reference evidence="5" key="1">
    <citation type="journal article" date="2019" name="Int. J. Syst. Evol. Microbiol.">
        <title>The Global Catalogue of Microorganisms (GCM) 10K type strain sequencing project: providing services to taxonomists for standard genome sequencing and annotation.</title>
        <authorList>
            <consortium name="The Broad Institute Genomics Platform"/>
            <consortium name="The Broad Institute Genome Sequencing Center for Infectious Disease"/>
            <person name="Wu L."/>
            <person name="Ma J."/>
        </authorList>
    </citation>
    <scope>NUCLEOTIDE SEQUENCE [LARGE SCALE GENOMIC DNA]</scope>
    <source>
        <strain evidence="5">CGMCC 1.15790</strain>
    </source>
</reference>
<name>A0ABW0U630_9BACI</name>
<dbReference type="InterPro" id="IPR012310">
    <property type="entry name" value="DNA_ligase_ATP-dep_cent"/>
</dbReference>
<evidence type="ECO:0000256" key="2">
    <source>
        <dbReference type="ARBA" id="ARBA00049990"/>
    </source>
</evidence>
<dbReference type="EC" id="6.5.1.1" evidence="4"/>
<dbReference type="PROSITE" id="PS50160">
    <property type="entry name" value="DNA_LIGASE_A3"/>
    <property type="match status" value="1"/>
</dbReference>
<dbReference type="PANTHER" id="PTHR42705">
    <property type="entry name" value="BIFUNCTIONAL NON-HOMOLOGOUS END JOINING PROTEIN LIGD"/>
    <property type="match status" value="1"/>
</dbReference>
<gene>
    <name evidence="4" type="primary">ligD</name>
    <name evidence="4" type="ORF">ACFPTR_08545</name>
</gene>
<organism evidence="4 5">
    <name type="scientific">Aliibacillus thermotolerans</name>
    <dbReference type="NCBI Taxonomy" id="1834418"/>
    <lineage>
        <taxon>Bacteria</taxon>
        <taxon>Bacillati</taxon>
        <taxon>Bacillota</taxon>
        <taxon>Bacilli</taxon>
        <taxon>Bacillales</taxon>
        <taxon>Bacillaceae</taxon>
        <taxon>Aliibacillus</taxon>
    </lineage>
</organism>
<dbReference type="PROSITE" id="PS00697">
    <property type="entry name" value="DNA_LIGASE_A1"/>
    <property type="match status" value="1"/>
</dbReference>
<dbReference type="NCBIfam" id="TIGR02776">
    <property type="entry name" value="NHEJ_ligase_prk"/>
    <property type="match status" value="1"/>
</dbReference>
<sequence>MRWMKPTRTKKLPKGADWHFELKYDGHRALLSSKNGNIYLYSKGGHLLHEKFPEIIATFEHYFPRNMTCELDGEIVLFENEGRADFYALQRRQRLRSRESIQEAVKERKACFLAFDALTLYEENLRTLPWKKRKESLTTLFQQYELPLSPTPFAEPRIQLLPSEDNVERILKKNNMYRGEGIVAKRTNAPHEYGRTENSLKWKTPFSLACLVTGFDPSNDYFDLSIFDDKGNVLPIGKCAHGFSQDEKVALVAMIKKNGNWDDKKQRYTIAPSIAVEVTYTTRKNSELREARFSRFLFDLPREECNVQRLQVTELRFPDTVSITNPDKPLWETSTVKKIDFLRYVRHIVPTVLPYLKYRPLTVIRYPHGMFGEAFFQKECPEYAPEFVQTAAVEDKRYILVQNTETLLWLANQLAIEWHIPFSRYNTDYVDEIVFDLDPPDATYFDLAIEGSLSLKELCDSFDLASYVKFSGNKGLQVYIPLPENTYTWSDTALVTETFGAFLTSRHPSLFTLERMKKKRGKKLYIDVPQHRKGKTIIAPYSLRGNATPLVACPLYWEEVNDTLDRTMFTMEHVMERLVYKGCPFASMRAVDNKKEMDALIEMIKEKKV</sequence>
<protein>
    <submittedName>
        <fullName evidence="4">DNA ligase D</fullName>
        <ecNumber evidence="4">6.5.1.1</ecNumber>
    </submittedName>
</protein>
<evidence type="ECO:0000313" key="5">
    <source>
        <dbReference type="Proteomes" id="UP001596143"/>
    </source>
</evidence>